<organism evidence="3 4">
    <name type="scientific">Parahaliea aestuarii</name>
    <dbReference type="NCBI Taxonomy" id="1852021"/>
    <lineage>
        <taxon>Bacteria</taxon>
        <taxon>Pseudomonadati</taxon>
        <taxon>Pseudomonadota</taxon>
        <taxon>Gammaproteobacteria</taxon>
        <taxon>Cellvibrionales</taxon>
        <taxon>Halieaceae</taxon>
        <taxon>Parahaliea</taxon>
    </lineage>
</organism>
<feature type="compositionally biased region" description="Basic and acidic residues" evidence="1">
    <location>
        <begin position="61"/>
        <end position="70"/>
    </location>
</feature>
<feature type="signal peptide" evidence="2">
    <location>
        <begin position="1"/>
        <end position="21"/>
    </location>
</feature>
<proteinExistence type="predicted"/>
<evidence type="ECO:0000313" key="3">
    <source>
        <dbReference type="EMBL" id="TXS91685.1"/>
    </source>
</evidence>
<dbReference type="Proteomes" id="UP000321933">
    <property type="component" value="Unassembled WGS sequence"/>
</dbReference>
<feature type="region of interest" description="Disordered" evidence="1">
    <location>
        <begin position="34"/>
        <end position="79"/>
    </location>
</feature>
<comment type="caution">
    <text evidence="3">The sequence shown here is derived from an EMBL/GenBank/DDBJ whole genome shotgun (WGS) entry which is preliminary data.</text>
</comment>
<protein>
    <submittedName>
        <fullName evidence="3">Uncharacterized protein</fullName>
    </submittedName>
</protein>
<reference evidence="3 4" key="1">
    <citation type="submission" date="2019-08" db="EMBL/GenBank/DDBJ databases">
        <title>Parahaliea maris sp. nov., isolated from the surface seawater.</title>
        <authorList>
            <person name="Liu Y."/>
        </authorList>
    </citation>
    <scope>NUCLEOTIDE SEQUENCE [LARGE SCALE GENOMIC DNA]</scope>
    <source>
        <strain evidence="3 4">S2-26</strain>
    </source>
</reference>
<keyword evidence="4" id="KW-1185">Reference proteome</keyword>
<dbReference type="RefSeq" id="WP_148064350.1">
    <property type="nucleotide sequence ID" value="NZ_VRYZ01000004.1"/>
</dbReference>
<keyword evidence="2" id="KW-0732">Signal</keyword>
<sequence length="79" mass="9390">MKKPTWMLVSLWVLQGPAALAEDPELKACQRLKNSMDSYETKRRSGGSAAQMDRWKRARQEKKDEYDQRRCRQYRGQLK</sequence>
<accession>A0A5C8ZTC5</accession>
<dbReference type="EMBL" id="VRYZ01000004">
    <property type="protein sequence ID" value="TXS91685.1"/>
    <property type="molecule type" value="Genomic_DNA"/>
</dbReference>
<evidence type="ECO:0000313" key="4">
    <source>
        <dbReference type="Proteomes" id="UP000321933"/>
    </source>
</evidence>
<gene>
    <name evidence="3" type="ORF">FVW59_11040</name>
</gene>
<dbReference type="OrthoDB" id="5739242at2"/>
<evidence type="ECO:0000256" key="1">
    <source>
        <dbReference type="SAM" id="MobiDB-lite"/>
    </source>
</evidence>
<feature type="chain" id="PRO_5022768420" evidence="2">
    <location>
        <begin position="22"/>
        <end position="79"/>
    </location>
</feature>
<name>A0A5C8ZTC5_9GAMM</name>
<dbReference type="AlphaFoldDB" id="A0A5C8ZTC5"/>
<evidence type="ECO:0000256" key="2">
    <source>
        <dbReference type="SAM" id="SignalP"/>
    </source>
</evidence>